<dbReference type="Proteomes" id="UP000027997">
    <property type="component" value="Unassembled WGS sequence"/>
</dbReference>
<evidence type="ECO:0000256" key="2">
    <source>
        <dbReference type="ARBA" id="ARBA00008821"/>
    </source>
</evidence>
<dbReference type="NCBIfam" id="NF037981">
    <property type="entry name" value="NCS2_1"/>
    <property type="match status" value="1"/>
</dbReference>
<dbReference type="PROSITE" id="PS01116">
    <property type="entry name" value="XANTH_URACIL_PERMASE"/>
    <property type="match status" value="1"/>
</dbReference>
<keyword evidence="3" id="KW-0813">Transport</keyword>
<evidence type="ECO:0000256" key="7">
    <source>
        <dbReference type="ARBA" id="ARBA00023136"/>
    </source>
</evidence>
<organism evidence="9 10">
    <name type="scientific">Endozoicomonas elysicola</name>
    <dbReference type="NCBI Taxonomy" id="305900"/>
    <lineage>
        <taxon>Bacteria</taxon>
        <taxon>Pseudomonadati</taxon>
        <taxon>Pseudomonadota</taxon>
        <taxon>Gammaproteobacteria</taxon>
        <taxon>Oceanospirillales</taxon>
        <taxon>Endozoicomonadaceae</taxon>
        <taxon>Endozoicomonas</taxon>
    </lineage>
</organism>
<dbReference type="eggNOG" id="COG2233">
    <property type="taxonomic scope" value="Bacteria"/>
</dbReference>
<keyword evidence="5 8" id="KW-0812">Transmembrane</keyword>
<dbReference type="GO" id="GO:0005886">
    <property type="term" value="C:plasma membrane"/>
    <property type="evidence" value="ECO:0007669"/>
    <property type="project" value="UniProtKB-SubCell"/>
</dbReference>
<dbReference type="NCBIfam" id="TIGR00801">
    <property type="entry name" value="ncs2"/>
    <property type="match status" value="1"/>
</dbReference>
<feature type="transmembrane region" description="Helical" evidence="8">
    <location>
        <begin position="130"/>
        <end position="152"/>
    </location>
</feature>
<feature type="transmembrane region" description="Helical" evidence="8">
    <location>
        <begin position="345"/>
        <end position="365"/>
    </location>
</feature>
<feature type="transmembrane region" description="Helical" evidence="8">
    <location>
        <begin position="316"/>
        <end position="339"/>
    </location>
</feature>
<comment type="caution">
    <text evidence="9">The sequence shown here is derived from an EMBL/GenBank/DDBJ whole genome shotgun (WGS) entry which is preliminary data.</text>
</comment>
<protein>
    <submittedName>
        <fullName evidence="9">Xanthine permease</fullName>
    </submittedName>
</protein>
<evidence type="ECO:0000256" key="6">
    <source>
        <dbReference type="ARBA" id="ARBA00022989"/>
    </source>
</evidence>
<name>A0A081KFJ6_9GAMM</name>
<dbReference type="AlphaFoldDB" id="A0A081KFJ6"/>
<gene>
    <name evidence="9" type="ORF">GV64_21305</name>
</gene>
<evidence type="ECO:0000256" key="3">
    <source>
        <dbReference type="ARBA" id="ARBA00022448"/>
    </source>
</evidence>
<comment type="subcellular location">
    <subcellularLocation>
        <location evidence="1">Cell membrane</location>
        <topology evidence="1">Multi-pass membrane protein</topology>
    </subcellularLocation>
</comment>
<feature type="transmembrane region" description="Helical" evidence="8">
    <location>
        <begin position="377"/>
        <end position="393"/>
    </location>
</feature>
<feature type="transmembrane region" description="Helical" evidence="8">
    <location>
        <begin position="50"/>
        <end position="68"/>
    </location>
</feature>
<dbReference type="GO" id="GO:0042907">
    <property type="term" value="F:xanthine transmembrane transporter activity"/>
    <property type="evidence" value="ECO:0007669"/>
    <property type="project" value="TreeGrafter"/>
</dbReference>
<keyword evidence="7 8" id="KW-0472">Membrane</keyword>
<accession>A0A081KFJ6</accession>
<evidence type="ECO:0000313" key="9">
    <source>
        <dbReference type="EMBL" id="KEI72922.1"/>
    </source>
</evidence>
<feature type="transmembrane region" description="Helical" evidence="8">
    <location>
        <begin position="164"/>
        <end position="183"/>
    </location>
</feature>
<dbReference type="PANTHER" id="PTHR42810:SF4">
    <property type="entry name" value="URIC ACID TRANSPORTER UACT"/>
    <property type="match status" value="1"/>
</dbReference>
<feature type="transmembrane region" description="Helical" evidence="8">
    <location>
        <begin position="103"/>
        <end position="123"/>
    </location>
</feature>
<proteinExistence type="inferred from homology"/>
<dbReference type="PANTHER" id="PTHR42810">
    <property type="entry name" value="PURINE PERMEASE C1399.01C-RELATED"/>
    <property type="match status" value="1"/>
</dbReference>
<dbReference type="RefSeq" id="WP_020581619.1">
    <property type="nucleotide sequence ID" value="NZ_JOJP01000001.1"/>
</dbReference>
<keyword evidence="10" id="KW-1185">Reference proteome</keyword>
<feature type="transmembrane region" description="Helical" evidence="8">
    <location>
        <begin position="405"/>
        <end position="424"/>
    </location>
</feature>
<evidence type="ECO:0000256" key="5">
    <source>
        <dbReference type="ARBA" id="ARBA00022692"/>
    </source>
</evidence>
<keyword evidence="6 8" id="KW-1133">Transmembrane helix</keyword>
<evidence type="ECO:0000256" key="4">
    <source>
        <dbReference type="ARBA" id="ARBA00022475"/>
    </source>
</evidence>
<comment type="similarity">
    <text evidence="2">Belongs to the nucleobase:cation symporter-2 (NCS2) (TC 2.A.40) family.</text>
</comment>
<reference evidence="9 10" key="1">
    <citation type="submission" date="2014-06" db="EMBL/GenBank/DDBJ databases">
        <title>Whole Genome Sequences of Three Symbiotic Endozoicomonas Bacteria.</title>
        <authorList>
            <person name="Neave M.J."/>
            <person name="Apprill A."/>
            <person name="Voolstra C.R."/>
        </authorList>
    </citation>
    <scope>NUCLEOTIDE SEQUENCE [LARGE SCALE GENOMIC DNA]</scope>
    <source>
        <strain evidence="9 10">DSM 22380</strain>
    </source>
</reference>
<sequence>MELYYKLDDRPPLAKCLILGLQHLLSALPGIIGAPLVIASVLGFSVQETIILVNASLLMSGLGSIVQATGMGRYNMGAKLPVIQGTSFAFVGVAISIGFQYGFAAVIGATIAGGIFEILLSFIMPQVRRLFPPVVTGTVVCLIGMTIFPVAVDWLGGGHGAEDYGSLVNLGVGMTVFAVVVVLNQWFKGFISAAAIIIGLTVGYALWFALGRLDLTSVAEAAIVAIPNPLHFGVEFHAGAIIAMCVAYIVSMVESTGDYLALANYCDTRLDSKRLSAGIRWEGLNSIIAGFFNCTATTSFSQNIGVVGVTGVASRYVVMAAGGILLAAGLLPKLGALIASVPQPVIGGAGLIMFGMILAGGIGIIKTIDFSRRNTMVLTLGVAAGLAVTYRPEIVGQLPTALKTIMGNGIALGAIVTVLANLILPGQRMEVEEEPETEPATQS</sequence>
<feature type="transmembrane region" description="Helical" evidence="8">
    <location>
        <begin position="230"/>
        <end position="250"/>
    </location>
</feature>
<evidence type="ECO:0000313" key="10">
    <source>
        <dbReference type="Proteomes" id="UP000027997"/>
    </source>
</evidence>
<evidence type="ECO:0000256" key="1">
    <source>
        <dbReference type="ARBA" id="ARBA00004651"/>
    </source>
</evidence>
<dbReference type="EMBL" id="JOJP01000001">
    <property type="protein sequence ID" value="KEI72922.1"/>
    <property type="molecule type" value="Genomic_DNA"/>
</dbReference>
<dbReference type="Pfam" id="PF00860">
    <property type="entry name" value="Xan_ur_permease"/>
    <property type="match status" value="1"/>
</dbReference>
<dbReference type="InterPro" id="IPR006042">
    <property type="entry name" value="Xan_ur_permease"/>
</dbReference>
<dbReference type="NCBIfam" id="TIGR03173">
    <property type="entry name" value="pbuX"/>
    <property type="match status" value="1"/>
</dbReference>
<dbReference type="InterPro" id="IPR006043">
    <property type="entry name" value="NCS2"/>
</dbReference>
<dbReference type="STRING" id="305900.GV64_21305"/>
<evidence type="ECO:0000256" key="8">
    <source>
        <dbReference type="SAM" id="Phobius"/>
    </source>
</evidence>
<keyword evidence="4" id="KW-1003">Cell membrane</keyword>
<dbReference type="InterPro" id="IPR017588">
    <property type="entry name" value="UacT-like"/>
</dbReference>
<feature type="transmembrane region" description="Helical" evidence="8">
    <location>
        <begin position="21"/>
        <end position="44"/>
    </location>
</feature>
<feature type="transmembrane region" description="Helical" evidence="8">
    <location>
        <begin position="190"/>
        <end position="210"/>
    </location>
</feature>